<evidence type="ECO:0000259" key="1">
    <source>
        <dbReference type="Pfam" id="PF01609"/>
    </source>
</evidence>
<dbReference type="NCBIfam" id="NF033564">
    <property type="entry name" value="transpos_ISAs1"/>
    <property type="match status" value="1"/>
</dbReference>
<proteinExistence type="predicted"/>
<dbReference type="GO" id="GO:0006313">
    <property type="term" value="P:DNA transposition"/>
    <property type="evidence" value="ECO:0007669"/>
    <property type="project" value="InterPro"/>
</dbReference>
<dbReference type="Pfam" id="PF01609">
    <property type="entry name" value="DDE_Tnp_1"/>
    <property type="match status" value="1"/>
</dbReference>
<dbReference type="PANTHER" id="PTHR30298">
    <property type="entry name" value="H REPEAT-ASSOCIATED PREDICTED TRANSPOSASE"/>
    <property type="match status" value="1"/>
</dbReference>
<feature type="domain" description="H repeat-associated protein N-terminal" evidence="2">
    <location>
        <begin position="6"/>
        <end position="89"/>
    </location>
</feature>
<organism evidence="3">
    <name type="scientific">Paracoccus sp. M-1</name>
    <dbReference type="NCBI Taxonomy" id="361522"/>
    <lineage>
        <taxon>Bacteria</taxon>
        <taxon>Pseudomonadati</taxon>
        <taxon>Pseudomonadota</taxon>
        <taxon>Alphaproteobacteria</taxon>
        <taxon>Rhodobacterales</taxon>
        <taxon>Paracoccaceae</taxon>
        <taxon>Paracoccus</taxon>
    </lineage>
</organism>
<dbReference type="InterPro" id="IPR032806">
    <property type="entry name" value="YbfD_N"/>
</dbReference>
<feature type="domain" description="Transposase IS4-like" evidence="1">
    <location>
        <begin position="102"/>
        <end position="325"/>
    </location>
</feature>
<dbReference type="GO" id="GO:0003677">
    <property type="term" value="F:DNA binding"/>
    <property type="evidence" value="ECO:0007669"/>
    <property type="project" value="InterPro"/>
</dbReference>
<dbReference type="Pfam" id="PF13808">
    <property type="entry name" value="DDE_Tnp_1_assoc"/>
    <property type="match status" value="1"/>
</dbReference>
<reference evidence="3" key="1">
    <citation type="submission" date="2011-06" db="EMBL/GenBank/DDBJ databases">
        <authorList>
            <person name="Shen L.W."/>
            <person name="Li P.S."/>
        </authorList>
    </citation>
    <scope>NUCLEOTIDE SEQUENCE</scope>
    <source>
        <strain evidence="3">M-1</strain>
    </source>
</reference>
<dbReference type="InterPro" id="IPR047647">
    <property type="entry name" value="ISAs1_transpos"/>
</dbReference>
<dbReference type="PANTHER" id="PTHR30298:SF0">
    <property type="entry name" value="PROTEIN YBFL-RELATED"/>
    <property type="match status" value="1"/>
</dbReference>
<dbReference type="AlphaFoldDB" id="G9FKH6"/>
<dbReference type="InterPro" id="IPR051698">
    <property type="entry name" value="Transposase_11-like"/>
</dbReference>
<dbReference type="GO" id="GO:0004803">
    <property type="term" value="F:transposase activity"/>
    <property type="evidence" value="ECO:0007669"/>
    <property type="project" value="InterPro"/>
</dbReference>
<name>G9FKH6_9RHOB</name>
<protein>
    <submittedName>
        <fullName evidence="3">Transposase IS4 family protein</fullName>
    </submittedName>
</protein>
<evidence type="ECO:0000313" key="3">
    <source>
        <dbReference type="EMBL" id="AET98898.1"/>
    </source>
</evidence>
<reference evidence="3" key="2">
    <citation type="journal article" date="2012" name="Appl. Microbiol. Biotechnol.">
        <title>Cloning and characterization of a novel amidase from Paracoccus sp. M-1, showing aryl acylamidase and acyl transferase activities.</title>
        <authorList>
            <person name="Shen W."/>
            <person name="Chen H."/>
            <person name="Jia K."/>
            <person name="Ni J."/>
            <person name="Yan X."/>
            <person name="Li S."/>
        </authorList>
    </citation>
    <scope>NUCLEOTIDE SEQUENCE</scope>
    <source>
        <strain evidence="3">M-1</strain>
    </source>
</reference>
<evidence type="ECO:0000259" key="2">
    <source>
        <dbReference type="Pfam" id="PF13808"/>
    </source>
</evidence>
<accession>G9FKH6</accession>
<dbReference type="EMBL" id="JN166694">
    <property type="protein sequence ID" value="AET98898.1"/>
    <property type="molecule type" value="Genomic_DNA"/>
</dbReference>
<dbReference type="InterPro" id="IPR002559">
    <property type="entry name" value="Transposase_11"/>
</dbReference>
<sequence>MDIFLSAFDDVPDPRAENARHDLGELLVIAFVSVLCGATSCAEMAAFGRAKERVFNGFLKLKHAIPSHDTFSAVFRMIDPKALDAAFGRVLADVAALLREGDVIAIDCKALRGARDRGESARTRMMVSAYAARLRLTLATVAADQGRELDAGLEVLGLIALKGKVVTADALHCNRRTVAAIMDGGGDYCLALKANQDSLLSDARSCFGKAETDHPAVRQQDTGHGRKETRSGLVVSAKGLAEHHEFPGLKAFGRIEAHRETSGKAQTETRYFALSWVREPAAFMAAVRAHWGIENALHWQLDVSFREDAARNRKDNGPANIAILRRRALDLARRDISKGSLSIKLKRAG</sequence>